<keyword evidence="6" id="KW-1185">Reference proteome</keyword>
<dbReference type="GO" id="GO:0003824">
    <property type="term" value="F:catalytic activity"/>
    <property type="evidence" value="ECO:0007669"/>
    <property type="project" value="InterPro"/>
</dbReference>
<reference evidence="5" key="1">
    <citation type="submission" date="2017-05" db="EMBL/GenBank/DDBJ databases">
        <authorList>
            <person name="Imhoff J.F."/>
            <person name="Rahn T."/>
            <person name="Kuenzel S."/>
            <person name="Neulinger S.C."/>
        </authorList>
    </citation>
    <scope>NUCLEOTIDE SEQUENCE</scope>
    <source>
        <strain evidence="5">LMG 28126</strain>
    </source>
</reference>
<feature type="short sequence motif" description="Histidine triad motif" evidence="2 3">
    <location>
        <begin position="106"/>
        <end position="110"/>
    </location>
</feature>
<comment type="caution">
    <text evidence="5">The sequence shown here is derived from an EMBL/GenBank/DDBJ whole genome shotgun (WGS) entry which is preliminary data.</text>
</comment>
<gene>
    <name evidence="5" type="ORF">CCR87_15885</name>
</gene>
<name>A0A934TNF7_9RHOB</name>
<proteinExistence type="predicted"/>
<dbReference type="InterPro" id="IPR019808">
    <property type="entry name" value="Histidine_triad_CS"/>
</dbReference>
<feature type="domain" description="HIT" evidence="4">
    <location>
        <begin position="10"/>
        <end position="122"/>
    </location>
</feature>
<dbReference type="Gene3D" id="3.30.428.10">
    <property type="entry name" value="HIT-like"/>
    <property type="match status" value="1"/>
</dbReference>
<feature type="active site" description="Tele-AMP-histidine intermediate" evidence="1">
    <location>
        <position position="108"/>
    </location>
</feature>
<dbReference type="PROSITE" id="PS51084">
    <property type="entry name" value="HIT_2"/>
    <property type="match status" value="1"/>
</dbReference>
<dbReference type="PROSITE" id="PS00892">
    <property type="entry name" value="HIT_1"/>
    <property type="match status" value="1"/>
</dbReference>
<reference evidence="5" key="2">
    <citation type="journal article" date="2020" name="Microorganisms">
        <title>Osmotic Adaptation and Compatible Solute Biosynthesis of Phototrophic Bacteria as Revealed from Genome Analyses.</title>
        <authorList>
            <person name="Imhoff J.F."/>
            <person name="Rahn T."/>
            <person name="Kunzel S."/>
            <person name="Keller A."/>
            <person name="Neulinger S.C."/>
        </authorList>
    </citation>
    <scope>NUCLEOTIDE SEQUENCE</scope>
    <source>
        <strain evidence="5">LMG 28126</strain>
    </source>
</reference>
<dbReference type="RefSeq" id="WP_201158560.1">
    <property type="nucleotide sequence ID" value="NZ_NHSD01000325.1"/>
</dbReference>
<dbReference type="Pfam" id="PF01230">
    <property type="entry name" value="HIT"/>
    <property type="match status" value="1"/>
</dbReference>
<sequence>MTYTYDPQNVFARILRGEIPCTKVMETPHSLAFRDIAPQAPEHVLVIPKGAYVTFDHFAAQASDAEIVDFNRLIAQLCGLLGVAAPDKGYRLVSNAGRDGVQDVPHLHVHILAGKPLGRMLPGAKETP</sequence>
<evidence type="ECO:0000256" key="1">
    <source>
        <dbReference type="PIRSR" id="PIRSR601310-1"/>
    </source>
</evidence>
<dbReference type="SUPFAM" id="SSF54197">
    <property type="entry name" value="HIT-like"/>
    <property type="match status" value="1"/>
</dbReference>
<evidence type="ECO:0000256" key="2">
    <source>
        <dbReference type="PIRSR" id="PIRSR601310-3"/>
    </source>
</evidence>
<dbReference type="InterPro" id="IPR001310">
    <property type="entry name" value="Histidine_triad_HIT"/>
</dbReference>
<dbReference type="InterPro" id="IPR011146">
    <property type="entry name" value="HIT-like"/>
</dbReference>
<protein>
    <submittedName>
        <fullName evidence="5">Histidine triad nucleotide-binding protein</fullName>
    </submittedName>
</protein>
<dbReference type="Proteomes" id="UP000706333">
    <property type="component" value="Unassembled WGS sequence"/>
</dbReference>
<accession>A0A934TNF7</accession>
<evidence type="ECO:0000313" key="6">
    <source>
        <dbReference type="Proteomes" id="UP000706333"/>
    </source>
</evidence>
<evidence type="ECO:0000256" key="3">
    <source>
        <dbReference type="PROSITE-ProRule" id="PRU00464"/>
    </source>
</evidence>
<organism evidence="5 6">
    <name type="scientific">Rhodobaculum claviforme</name>
    <dbReference type="NCBI Taxonomy" id="1549854"/>
    <lineage>
        <taxon>Bacteria</taxon>
        <taxon>Pseudomonadati</taxon>
        <taxon>Pseudomonadota</taxon>
        <taxon>Alphaproteobacteria</taxon>
        <taxon>Rhodobacterales</taxon>
        <taxon>Paracoccaceae</taxon>
        <taxon>Rhodobaculum</taxon>
    </lineage>
</organism>
<dbReference type="AlphaFoldDB" id="A0A934TNF7"/>
<dbReference type="EMBL" id="NHSD01000325">
    <property type="protein sequence ID" value="MBK5928796.1"/>
    <property type="molecule type" value="Genomic_DNA"/>
</dbReference>
<dbReference type="InterPro" id="IPR036265">
    <property type="entry name" value="HIT-like_sf"/>
</dbReference>
<dbReference type="PRINTS" id="PR00332">
    <property type="entry name" value="HISTRIAD"/>
</dbReference>
<dbReference type="PANTHER" id="PTHR23089">
    <property type="entry name" value="HISTIDINE TRIAD HIT PROTEIN"/>
    <property type="match status" value="1"/>
</dbReference>
<evidence type="ECO:0000313" key="5">
    <source>
        <dbReference type="EMBL" id="MBK5928796.1"/>
    </source>
</evidence>
<evidence type="ECO:0000259" key="4">
    <source>
        <dbReference type="PROSITE" id="PS51084"/>
    </source>
</evidence>